<reference evidence="3" key="1">
    <citation type="journal article" date="2014" name="Science">
        <title>Structural and functional partitioning of bread wheat chromosome 3B.</title>
        <authorList>
            <person name="Choulet F."/>
            <person name="Alberti A."/>
            <person name="Theil S."/>
            <person name="Glover N."/>
            <person name="Barbe V."/>
            <person name="Daron J."/>
            <person name="Pingault L."/>
            <person name="Sourdille P."/>
            <person name="Couloux A."/>
            <person name="Paux E."/>
            <person name="Leroy P."/>
            <person name="Mangenot S."/>
            <person name="Guilhot N."/>
            <person name="Le Gouis J."/>
            <person name="Balfourier F."/>
            <person name="Alaux M."/>
            <person name="Jamilloux V."/>
            <person name="Poulain J."/>
            <person name="Durand C."/>
            <person name="Bellec A."/>
            <person name="Gaspin C."/>
            <person name="Safar J."/>
            <person name="Dolezel J."/>
            <person name="Rogers J."/>
            <person name="Vandepoele K."/>
            <person name="Aury J.M."/>
            <person name="Mayer K."/>
            <person name="Berges H."/>
            <person name="Quesneville H."/>
            <person name="Wincker P."/>
            <person name="Feuillet C."/>
        </authorList>
    </citation>
    <scope>NUCLEOTIDE SEQUENCE</scope>
</reference>
<keyword evidence="2" id="KW-0808">Transferase</keyword>
<dbReference type="PANTHER" id="PTHR11926:SF1494">
    <property type="entry name" value="FLAVONOL 3-O-GLUCOSYLTRANSFERASE UGT76E12-RELATED"/>
    <property type="match status" value="1"/>
</dbReference>
<dbReference type="EMBL" id="HG670306">
    <property type="protein sequence ID" value="CDM86892.1"/>
    <property type="molecule type" value="Genomic_DNA"/>
</dbReference>
<sequence length="174" mass="18618">MASAANKAPASGSDRRVLLFPLPFQGHINPMLQLAAVLHARGLRVTIFHSAFNAPDPARRPAGYRFVTVGASVPIADLVPTGSHGNFAEALLRINERLEAPFEDSLRELLLEEEGAPACLVVDSNLRGMQVVAHRLGVPTLVLRTGAAACLLAYMAFPTLCDKGVLPPQGTYRL</sequence>
<accession>A0A080YU39</accession>
<dbReference type="SUPFAM" id="SSF53756">
    <property type="entry name" value="UDP-Glycosyltransferase/glycogen phosphorylase"/>
    <property type="match status" value="1"/>
</dbReference>
<dbReference type="GO" id="GO:0016757">
    <property type="term" value="F:glycosyltransferase activity"/>
    <property type="evidence" value="ECO:0007669"/>
    <property type="project" value="UniProtKB-KW"/>
</dbReference>
<keyword evidence="2" id="KW-0328">Glycosyltransferase</keyword>
<dbReference type="PANTHER" id="PTHR11926">
    <property type="entry name" value="GLUCOSYL/GLUCURONOSYL TRANSFERASES"/>
    <property type="match status" value="1"/>
</dbReference>
<name>A0A080YU39_WHEAT</name>
<dbReference type="HOGENOM" id="CLU_001724_6_2_1"/>
<evidence type="ECO:0000256" key="2">
    <source>
        <dbReference type="ARBA" id="ARBA00022676"/>
    </source>
</evidence>
<dbReference type="AlphaFoldDB" id="A0A080YU39"/>
<evidence type="ECO:0000256" key="1">
    <source>
        <dbReference type="ARBA" id="ARBA00009995"/>
    </source>
</evidence>
<proteinExistence type="inferred from homology"/>
<gene>
    <name evidence="3" type="ORF">TRAES_3BF057400120CFD_c1</name>
</gene>
<protein>
    <submittedName>
        <fullName evidence="3">Uncharacterized protein</fullName>
    </submittedName>
</protein>
<dbReference type="Gene3D" id="3.40.50.2000">
    <property type="entry name" value="Glycogen Phosphorylase B"/>
    <property type="match status" value="1"/>
</dbReference>
<evidence type="ECO:0000313" key="3">
    <source>
        <dbReference type="EMBL" id="CDM86892.1"/>
    </source>
</evidence>
<organism evidence="3">
    <name type="scientific">Triticum aestivum</name>
    <name type="common">Wheat</name>
    <dbReference type="NCBI Taxonomy" id="4565"/>
    <lineage>
        <taxon>Eukaryota</taxon>
        <taxon>Viridiplantae</taxon>
        <taxon>Streptophyta</taxon>
        <taxon>Embryophyta</taxon>
        <taxon>Tracheophyta</taxon>
        <taxon>Spermatophyta</taxon>
        <taxon>Magnoliopsida</taxon>
        <taxon>Liliopsida</taxon>
        <taxon>Poales</taxon>
        <taxon>Poaceae</taxon>
        <taxon>BOP clade</taxon>
        <taxon>Pooideae</taxon>
        <taxon>Triticodae</taxon>
        <taxon>Triticeae</taxon>
        <taxon>Triticinae</taxon>
        <taxon>Triticum</taxon>
    </lineage>
</organism>
<comment type="similarity">
    <text evidence="1">Belongs to the UDP-glycosyltransferase family.</text>
</comment>